<proteinExistence type="predicted"/>
<organism evidence="1 2">
    <name type="scientific">Fervidibacillus albus</name>
    <dbReference type="NCBI Taxonomy" id="2980026"/>
    <lineage>
        <taxon>Bacteria</taxon>
        <taxon>Bacillati</taxon>
        <taxon>Bacillota</taxon>
        <taxon>Bacilli</taxon>
        <taxon>Bacillales</taxon>
        <taxon>Bacillaceae</taxon>
        <taxon>Fervidibacillus</taxon>
    </lineage>
</organism>
<protein>
    <submittedName>
        <fullName evidence="1">Anti-sigma-F factor Fin family protein</fullName>
    </submittedName>
</protein>
<sequence>MVIHYICRYCGKHLGKLEGTSFQSEQLGFHKLTEEERSDMIEHDQNGNLYVKTICEDCYESFQKNAKYYLNDYIIQ</sequence>
<name>A0A9E8LXP6_9BACI</name>
<dbReference type="Proteomes" id="UP001164718">
    <property type="component" value="Chromosome"/>
</dbReference>
<evidence type="ECO:0000313" key="1">
    <source>
        <dbReference type="EMBL" id="WAA11362.1"/>
    </source>
</evidence>
<accession>A0A9E8LXP6</accession>
<evidence type="ECO:0000313" key="2">
    <source>
        <dbReference type="Proteomes" id="UP001164718"/>
    </source>
</evidence>
<dbReference type="KEGG" id="faf:OE104_13240"/>
<reference evidence="1" key="1">
    <citation type="submission" date="2022-09" db="EMBL/GenBank/DDBJ databases">
        <title>Complete Genomes of Fervidibacillus albus and Fervidibacillus halotolerans isolated from tidal flat sediments.</title>
        <authorList>
            <person name="Kwon K.K."/>
            <person name="Yang S.-H."/>
            <person name="Park M.J."/>
            <person name="Oh H.-M."/>
        </authorList>
    </citation>
    <scope>NUCLEOTIDE SEQUENCE</scope>
    <source>
        <strain evidence="1">MEBiC13591</strain>
    </source>
</reference>
<dbReference type="GO" id="GO:0010468">
    <property type="term" value="P:regulation of gene expression"/>
    <property type="evidence" value="ECO:0007669"/>
    <property type="project" value="InterPro"/>
</dbReference>
<dbReference type="InterPro" id="IPR020115">
    <property type="entry name" value="Fin"/>
</dbReference>
<gene>
    <name evidence="1" type="ORF">OE104_13240</name>
</gene>
<dbReference type="EMBL" id="CP106878">
    <property type="protein sequence ID" value="WAA11362.1"/>
    <property type="molecule type" value="Genomic_DNA"/>
</dbReference>
<keyword evidence="2" id="KW-1185">Reference proteome</keyword>
<dbReference type="Pfam" id="PF10955">
    <property type="entry name" value="Fin"/>
    <property type="match status" value="1"/>
</dbReference>
<dbReference type="AlphaFoldDB" id="A0A9E8LXP6"/>